<dbReference type="InterPro" id="IPR055789">
    <property type="entry name" value="DUF7365"/>
</dbReference>
<feature type="domain" description="DUF7365" evidence="3">
    <location>
        <begin position="3"/>
        <end position="92"/>
    </location>
</feature>
<evidence type="ECO:0000313" key="5">
    <source>
        <dbReference type="Proteomes" id="UP001057381"/>
    </source>
</evidence>
<feature type="coiled-coil region" evidence="1">
    <location>
        <begin position="65"/>
        <end position="92"/>
    </location>
</feature>
<dbReference type="RefSeq" id="WP_254249704.1">
    <property type="nucleotide sequence ID" value="NZ_CP073809.1"/>
</dbReference>
<dbReference type="EMBL" id="CP073809">
    <property type="protein sequence ID" value="UTH13287.1"/>
    <property type="molecule type" value="Genomic_DNA"/>
</dbReference>
<sequence length="97" mass="11317">MEDVVLNWIIKVAVPVAGVALVLFSMFKANEKRLSTMETDLVYMKKKDDELSARLQNVENNYAILIRVEEQLKTLFKQNEEIKQEVKTIKNEERGPY</sequence>
<proteinExistence type="predicted"/>
<dbReference type="KEGG" id="mequ:KFV11_08430"/>
<dbReference type="AlphaFoldDB" id="A0A9Q9F0W8"/>
<keyword evidence="2" id="KW-0472">Membrane</keyword>
<evidence type="ECO:0000313" key="4">
    <source>
        <dbReference type="EMBL" id="UTH13287.1"/>
    </source>
</evidence>
<reference evidence="4" key="1">
    <citation type="submission" date="2021-04" db="EMBL/GenBank/DDBJ databases">
        <title>Complete Genome Sequences of Macrococcus spp. from dog and cattle.</title>
        <authorList>
            <person name="Schwendener S."/>
            <person name="Perreten V."/>
        </authorList>
    </citation>
    <scope>NUCLEOTIDE SEQUENCE</scope>
    <source>
        <strain evidence="4">Epi0143-OL</strain>
    </source>
</reference>
<dbReference type="Pfam" id="PF24073">
    <property type="entry name" value="DUF7365"/>
    <property type="match status" value="1"/>
</dbReference>
<name>A0A9Q9F0W8_9STAP</name>
<evidence type="ECO:0000256" key="2">
    <source>
        <dbReference type="SAM" id="Phobius"/>
    </source>
</evidence>
<gene>
    <name evidence="4" type="ORF">KFV11_08430</name>
</gene>
<keyword evidence="1" id="KW-0175">Coiled coil</keyword>
<feature type="transmembrane region" description="Helical" evidence="2">
    <location>
        <begin position="6"/>
        <end position="27"/>
    </location>
</feature>
<keyword evidence="2" id="KW-1133">Transmembrane helix</keyword>
<evidence type="ECO:0000259" key="3">
    <source>
        <dbReference type="Pfam" id="PF24073"/>
    </source>
</evidence>
<dbReference type="Proteomes" id="UP001057381">
    <property type="component" value="Chromosome"/>
</dbReference>
<accession>A0A9Q9F0W8</accession>
<keyword evidence="2" id="KW-0812">Transmembrane</keyword>
<protein>
    <recommendedName>
        <fullName evidence="3">DUF7365 domain-containing protein</fullName>
    </recommendedName>
</protein>
<organism evidence="4 5">
    <name type="scientific">Macrococcus equipercicus</name>
    <dbReference type="NCBI Taxonomy" id="69967"/>
    <lineage>
        <taxon>Bacteria</taxon>
        <taxon>Bacillati</taxon>
        <taxon>Bacillota</taxon>
        <taxon>Bacilli</taxon>
        <taxon>Bacillales</taxon>
        <taxon>Staphylococcaceae</taxon>
        <taxon>Macrococcus</taxon>
    </lineage>
</organism>
<evidence type="ECO:0000256" key="1">
    <source>
        <dbReference type="SAM" id="Coils"/>
    </source>
</evidence>